<protein>
    <submittedName>
        <fullName evidence="2">Uncharacterized protein</fullName>
    </submittedName>
</protein>
<geneLocation type="plasmid" evidence="3">
    <name>pemeittgr7a</name>
</geneLocation>
<evidence type="ECO:0000256" key="1">
    <source>
        <dbReference type="SAM" id="MobiDB-lite"/>
    </source>
</evidence>
<organism evidence="2 3">
    <name type="scientific">Sinorhizobium mexicanum</name>
    <dbReference type="NCBI Taxonomy" id="375549"/>
    <lineage>
        <taxon>Bacteria</taxon>
        <taxon>Pseudomonadati</taxon>
        <taxon>Pseudomonadota</taxon>
        <taxon>Alphaproteobacteria</taxon>
        <taxon>Hyphomicrobiales</taxon>
        <taxon>Rhizobiaceae</taxon>
        <taxon>Sinorhizobium/Ensifer group</taxon>
        <taxon>Sinorhizobium</taxon>
    </lineage>
</organism>
<name>A0A859QU94_9HYPH</name>
<evidence type="ECO:0000313" key="3">
    <source>
        <dbReference type="Proteomes" id="UP000510721"/>
    </source>
</evidence>
<proteinExistence type="predicted"/>
<keyword evidence="2" id="KW-0614">Plasmid</keyword>
<feature type="region of interest" description="Disordered" evidence="1">
    <location>
        <begin position="86"/>
        <end position="110"/>
    </location>
</feature>
<reference evidence="2 3" key="1">
    <citation type="submission" date="2019-06" db="EMBL/GenBank/DDBJ databases">
        <title>Complete genome sequence of Ensifer mexicanus ITTG R7 isolated from nodules of Acacia angustissima (Mill.) Kuntze.</title>
        <authorList>
            <person name="Rincon-Rosales R."/>
            <person name="Rogel M.A."/>
            <person name="Guerrero G."/>
            <person name="Rincon-Molina C.I."/>
            <person name="Lopez-Lopez A."/>
            <person name="Martinez-Romero E."/>
        </authorList>
    </citation>
    <scope>NUCLEOTIDE SEQUENCE [LARGE SCALE GENOMIC DNA]</scope>
    <source>
        <strain evidence="2 3">ITTG R7</strain>
        <plasmid evidence="3">pemeittgr7a</plasmid>
    </source>
</reference>
<dbReference type="RefSeq" id="WP_180941620.1">
    <property type="nucleotide sequence ID" value="NZ_CP041239.1"/>
</dbReference>
<keyword evidence="3" id="KW-1185">Reference proteome</keyword>
<sequence length="134" mass="14446">MAKVLRGDDPPWAVRGQLSACIAARPRDGVPTQLISAAEVRGYSDDIRVWGDSYASYPAHRLVAFRNERLKAARTDPSIKLNELNARTLSGGGSSGASTTRNRGTHTFASKQILGVSTRRVSDAGELHSPPDFL</sequence>
<dbReference type="KEGG" id="emx:FKV68_21665"/>
<dbReference type="Proteomes" id="UP000510721">
    <property type="component" value="Plasmid pEmeITTGR7a"/>
</dbReference>
<evidence type="ECO:0000313" key="2">
    <source>
        <dbReference type="EMBL" id="QLL64066.1"/>
    </source>
</evidence>
<gene>
    <name evidence="2" type="ORF">FKV68_21665</name>
</gene>
<dbReference type="AlphaFoldDB" id="A0A859QU94"/>
<dbReference type="EMBL" id="CP041239">
    <property type="protein sequence ID" value="QLL64066.1"/>
    <property type="molecule type" value="Genomic_DNA"/>
</dbReference>
<accession>A0A859QU94</accession>